<evidence type="ECO:0000256" key="5">
    <source>
        <dbReference type="ARBA" id="ARBA00022670"/>
    </source>
</evidence>
<evidence type="ECO:0000313" key="15">
    <source>
        <dbReference type="EMBL" id="MEQ2219390.1"/>
    </source>
</evidence>
<feature type="compositionally biased region" description="Basic and acidic residues" evidence="13">
    <location>
        <begin position="45"/>
        <end position="54"/>
    </location>
</feature>
<evidence type="ECO:0000256" key="13">
    <source>
        <dbReference type="SAM" id="MobiDB-lite"/>
    </source>
</evidence>
<evidence type="ECO:0000259" key="14">
    <source>
        <dbReference type="Pfam" id="PF03416"/>
    </source>
</evidence>
<comment type="function">
    <text evidence="12">Cysteine protease that plays a key role in autophagy by mediating both proteolytic activation and delipidation of ATG8 family proteins.</text>
</comment>
<dbReference type="EC" id="3.4.22.-" evidence="12"/>
<name>A0ABV0SFR8_9TELE</name>
<evidence type="ECO:0000256" key="7">
    <source>
        <dbReference type="ARBA" id="ARBA00022807"/>
    </source>
</evidence>
<keyword evidence="5 12" id="KW-0645">Protease</keyword>
<proteinExistence type="inferred from homology"/>
<dbReference type="SUPFAM" id="SSF54001">
    <property type="entry name" value="Cysteine proteinases"/>
    <property type="match status" value="1"/>
</dbReference>
<protein>
    <recommendedName>
        <fullName evidence="12">Cysteine protease</fullName>
        <ecNumber evidence="12">3.4.22.-</ecNumber>
    </recommendedName>
</protein>
<evidence type="ECO:0000256" key="6">
    <source>
        <dbReference type="ARBA" id="ARBA00022801"/>
    </source>
</evidence>
<comment type="subcellular location">
    <subcellularLocation>
        <location evidence="1 12">Cytoplasm</location>
    </subcellularLocation>
</comment>
<keyword evidence="3" id="KW-0813">Transport</keyword>
<evidence type="ECO:0000256" key="1">
    <source>
        <dbReference type="ARBA" id="ARBA00004496"/>
    </source>
</evidence>
<evidence type="ECO:0000256" key="2">
    <source>
        <dbReference type="ARBA" id="ARBA00010958"/>
    </source>
</evidence>
<dbReference type="InterPro" id="IPR046792">
    <property type="entry name" value="Peptidase_C54_cat"/>
</dbReference>
<keyword evidence="4 12" id="KW-0963">Cytoplasm</keyword>
<reference evidence="15 16" key="1">
    <citation type="submission" date="2021-06" db="EMBL/GenBank/DDBJ databases">
        <authorList>
            <person name="Palmer J.M."/>
        </authorList>
    </citation>
    <scope>NUCLEOTIDE SEQUENCE [LARGE SCALE GENOMIC DNA]</scope>
    <source>
        <strain evidence="15 16">XC_2019</strain>
        <tissue evidence="15">Muscle</tissue>
    </source>
</reference>
<dbReference type="EMBL" id="JAHRIN010079168">
    <property type="protein sequence ID" value="MEQ2219390.1"/>
    <property type="molecule type" value="Genomic_DNA"/>
</dbReference>
<evidence type="ECO:0000256" key="12">
    <source>
        <dbReference type="RuleBase" id="RU363115"/>
    </source>
</evidence>
<feature type="region of interest" description="Disordered" evidence="13">
    <location>
        <begin position="1"/>
        <end position="54"/>
    </location>
</feature>
<organism evidence="15 16">
    <name type="scientific">Xenoophorus captivus</name>
    <dbReference type="NCBI Taxonomy" id="1517983"/>
    <lineage>
        <taxon>Eukaryota</taxon>
        <taxon>Metazoa</taxon>
        <taxon>Chordata</taxon>
        <taxon>Craniata</taxon>
        <taxon>Vertebrata</taxon>
        <taxon>Euteleostomi</taxon>
        <taxon>Actinopterygii</taxon>
        <taxon>Neopterygii</taxon>
        <taxon>Teleostei</taxon>
        <taxon>Neoteleostei</taxon>
        <taxon>Acanthomorphata</taxon>
        <taxon>Ovalentaria</taxon>
        <taxon>Atherinomorphae</taxon>
        <taxon>Cyprinodontiformes</taxon>
        <taxon>Goodeidae</taxon>
        <taxon>Xenoophorus</taxon>
    </lineage>
</organism>
<keyword evidence="9 12" id="KW-0072">Autophagy</keyword>
<feature type="domain" description="Peptidase C54 catalytic" evidence="14">
    <location>
        <begin position="76"/>
        <end position="130"/>
    </location>
</feature>
<keyword evidence="16" id="KW-1185">Reference proteome</keyword>
<keyword evidence="6 12" id="KW-0378">Hydrolase</keyword>
<evidence type="ECO:0000256" key="8">
    <source>
        <dbReference type="ARBA" id="ARBA00022927"/>
    </source>
</evidence>
<keyword evidence="8 12" id="KW-0653">Protein transport</keyword>
<sequence length="140" mass="16072">MNSVSPSAAQYAGIVMQDEQVESRRQPPLERQGSFGFRTPQVSDASREAAREPDEMDKVKAKLMSAWNNVKYDEVDRFCRDFVSRIWLTYRKEFPLLEGSTWTTDCGWGCMLRSGQMLLAQGLMVHLMPRGLCLRLIFCI</sequence>
<dbReference type="InterPro" id="IPR038765">
    <property type="entry name" value="Papain-like_cys_pep_sf"/>
</dbReference>
<evidence type="ECO:0000256" key="9">
    <source>
        <dbReference type="ARBA" id="ARBA00023006"/>
    </source>
</evidence>
<dbReference type="Pfam" id="PF03416">
    <property type="entry name" value="Peptidase_C54"/>
    <property type="match status" value="1"/>
</dbReference>
<evidence type="ECO:0000256" key="3">
    <source>
        <dbReference type="ARBA" id="ARBA00022448"/>
    </source>
</evidence>
<comment type="caution">
    <text evidence="15">The sequence shown here is derived from an EMBL/GenBank/DDBJ whole genome shotgun (WGS) entry which is preliminary data.</text>
</comment>
<gene>
    <name evidence="15" type="ORF">XENOCAPTIV_017045</name>
</gene>
<dbReference type="PANTHER" id="PTHR22624">
    <property type="entry name" value="CYSTEINE PROTEASE ATG4"/>
    <property type="match status" value="1"/>
</dbReference>
<dbReference type="PANTHER" id="PTHR22624:SF36">
    <property type="entry name" value="CYSTEINE PROTEASE ATG4D"/>
    <property type="match status" value="1"/>
</dbReference>
<accession>A0ABV0SFR8</accession>
<comment type="catalytic activity">
    <reaction evidence="11">
        <text>[protein]-C-terminal L-amino acid-glycyl-phosphatidylethanolamide + H2O = [protein]-C-terminal L-amino acid-glycine + a 1,2-diacyl-sn-glycero-3-phosphoethanolamine</text>
        <dbReference type="Rhea" id="RHEA:67548"/>
        <dbReference type="Rhea" id="RHEA-COMP:17323"/>
        <dbReference type="Rhea" id="RHEA-COMP:17324"/>
        <dbReference type="ChEBI" id="CHEBI:15377"/>
        <dbReference type="ChEBI" id="CHEBI:64612"/>
        <dbReference type="ChEBI" id="CHEBI:172940"/>
        <dbReference type="ChEBI" id="CHEBI:172941"/>
    </reaction>
    <physiologicalReaction direction="left-to-right" evidence="11">
        <dbReference type="Rhea" id="RHEA:67549"/>
    </physiologicalReaction>
</comment>
<comment type="catalytic activity">
    <reaction evidence="10">
        <text>[protein]-C-terminal L-amino acid-glycyl-phosphatidylserine + H2O = [protein]-C-terminal L-amino acid-glycine + a 1,2-diacyl-sn-glycero-3-phospho-L-serine</text>
        <dbReference type="Rhea" id="RHEA:67576"/>
        <dbReference type="Rhea" id="RHEA-COMP:17324"/>
        <dbReference type="Rhea" id="RHEA-COMP:17326"/>
        <dbReference type="ChEBI" id="CHEBI:15377"/>
        <dbReference type="ChEBI" id="CHEBI:57262"/>
        <dbReference type="ChEBI" id="CHEBI:172940"/>
        <dbReference type="ChEBI" id="CHEBI:172942"/>
    </reaction>
    <physiologicalReaction direction="left-to-right" evidence="10">
        <dbReference type="Rhea" id="RHEA:67577"/>
    </physiologicalReaction>
</comment>
<evidence type="ECO:0000256" key="10">
    <source>
        <dbReference type="ARBA" id="ARBA00029289"/>
    </source>
</evidence>
<evidence type="ECO:0000313" key="16">
    <source>
        <dbReference type="Proteomes" id="UP001434883"/>
    </source>
</evidence>
<evidence type="ECO:0000256" key="4">
    <source>
        <dbReference type="ARBA" id="ARBA00022490"/>
    </source>
</evidence>
<evidence type="ECO:0000256" key="11">
    <source>
        <dbReference type="ARBA" id="ARBA00029362"/>
    </source>
</evidence>
<comment type="similarity">
    <text evidence="2 12">Belongs to the peptidase C54 family.</text>
</comment>
<keyword evidence="7" id="KW-0788">Thiol protease</keyword>
<dbReference type="Proteomes" id="UP001434883">
    <property type="component" value="Unassembled WGS sequence"/>
</dbReference>
<dbReference type="InterPro" id="IPR005078">
    <property type="entry name" value="Peptidase_C54"/>
</dbReference>